<dbReference type="PANTHER" id="PTHR30346:SF0">
    <property type="entry name" value="HCA OPERON TRANSCRIPTIONAL ACTIVATOR HCAR"/>
    <property type="match status" value="1"/>
</dbReference>
<feature type="domain" description="HTH lysR-type" evidence="5">
    <location>
        <begin position="3"/>
        <end position="60"/>
    </location>
</feature>
<dbReference type="EMBL" id="AVFL01000039">
    <property type="protein sequence ID" value="EWY36609.1"/>
    <property type="molecule type" value="Genomic_DNA"/>
</dbReference>
<comment type="caution">
    <text evidence="6">The sequence shown here is derived from an EMBL/GenBank/DDBJ whole genome shotgun (WGS) entry which is preliminary data.</text>
</comment>
<dbReference type="InterPro" id="IPR005119">
    <property type="entry name" value="LysR_subst-bd"/>
</dbReference>
<dbReference type="CDD" id="cd08414">
    <property type="entry name" value="PBP2_LTTR_aromatics_like"/>
    <property type="match status" value="1"/>
</dbReference>
<evidence type="ECO:0000313" key="7">
    <source>
        <dbReference type="Proteomes" id="UP000019486"/>
    </source>
</evidence>
<dbReference type="PRINTS" id="PR00039">
    <property type="entry name" value="HTHLYSR"/>
</dbReference>
<dbReference type="Gene3D" id="3.40.190.10">
    <property type="entry name" value="Periplasmic binding protein-like II"/>
    <property type="match status" value="2"/>
</dbReference>
<dbReference type="Proteomes" id="UP000019486">
    <property type="component" value="Unassembled WGS sequence"/>
</dbReference>
<organism evidence="6 7">
    <name type="scientific">Skermanella stibiiresistens SB22</name>
    <dbReference type="NCBI Taxonomy" id="1385369"/>
    <lineage>
        <taxon>Bacteria</taxon>
        <taxon>Pseudomonadati</taxon>
        <taxon>Pseudomonadota</taxon>
        <taxon>Alphaproteobacteria</taxon>
        <taxon>Rhodospirillales</taxon>
        <taxon>Azospirillaceae</taxon>
        <taxon>Skermanella</taxon>
    </lineage>
</organism>
<dbReference type="PANTHER" id="PTHR30346">
    <property type="entry name" value="TRANSCRIPTIONAL DUAL REGULATOR HCAR-RELATED"/>
    <property type="match status" value="1"/>
</dbReference>
<dbReference type="SUPFAM" id="SSF53850">
    <property type="entry name" value="Periplasmic binding protein-like II"/>
    <property type="match status" value="1"/>
</dbReference>
<reference evidence="6 7" key="1">
    <citation type="submission" date="2013-08" db="EMBL/GenBank/DDBJ databases">
        <title>The genome sequence of Skermanella stibiiresistens.</title>
        <authorList>
            <person name="Zhu W."/>
            <person name="Wang G."/>
        </authorList>
    </citation>
    <scope>NUCLEOTIDE SEQUENCE [LARGE SCALE GENOMIC DNA]</scope>
    <source>
        <strain evidence="6 7">SB22</strain>
    </source>
</reference>
<evidence type="ECO:0000256" key="3">
    <source>
        <dbReference type="ARBA" id="ARBA00023125"/>
    </source>
</evidence>
<dbReference type="SUPFAM" id="SSF46785">
    <property type="entry name" value="Winged helix' DNA-binding domain"/>
    <property type="match status" value="1"/>
</dbReference>
<dbReference type="PATRIC" id="fig|1385369.3.peg.6358"/>
<dbReference type="PROSITE" id="PS50931">
    <property type="entry name" value="HTH_LYSR"/>
    <property type="match status" value="1"/>
</dbReference>
<protein>
    <submittedName>
        <fullName evidence="6">LysR family transcriptional regulator</fullName>
    </submittedName>
</protein>
<dbReference type="OrthoDB" id="9811588at2"/>
<evidence type="ECO:0000259" key="5">
    <source>
        <dbReference type="PROSITE" id="PS50931"/>
    </source>
</evidence>
<keyword evidence="4" id="KW-0804">Transcription</keyword>
<sequence length="295" mass="33125">MNFDFRHIRGFIALAEDLHFSRAAQRLHMTQPGLSRLIGELERSMEVPLFRRTTRSVELTEAGKVFLAQCRIGLDHFDRAVTQARRTAGGELGTVRVGYMDFAINGRLPEFIRTFNRHRPEIHLELSFIPTLKQQEALLADRIDVGFMIGPFESEHVESYAFDSNRHVALLPITHPLSNVRHLRLSDLAREPFVLGSVETWGAYRNQLFGICHRAGFHPNIVQEASSSEGIFGLVAAGTGVSIYASCVRNLQRRGIVIRDLDDVLPPIPTCAVWVKPIQSASVQVFTEVLASVWG</sequence>
<gene>
    <name evidence="6" type="ORF">N825_09820</name>
</gene>
<evidence type="ECO:0000256" key="2">
    <source>
        <dbReference type="ARBA" id="ARBA00023015"/>
    </source>
</evidence>
<dbReference type="InterPro" id="IPR000847">
    <property type="entry name" value="LysR_HTH_N"/>
</dbReference>
<evidence type="ECO:0000313" key="6">
    <source>
        <dbReference type="EMBL" id="EWY36609.1"/>
    </source>
</evidence>
<dbReference type="RefSeq" id="WP_037460329.1">
    <property type="nucleotide sequence ID" value="NZ_AVFL01000039.1"/>
</dbReference>
<dbReference type="AlphaFoldDB" id="W9GSA5"/>
<keyword evidence="3" id="KW-0238">DNA-binding</keyword>
<evidence type="ECO:0000256" key="1">
    <source>
        <dbReference type="ARBA" id="ARBA00009437"/>
    </source>
</evidence>
<dbReference type="FunFam" id="1.10.10.10:FF:000001">
    <property type="entry name" value="LysR family transcriptional regulator"/>
    <property type="match status" value="1"/>
</dbReference>
<dbReference type="GO" id="GO:0032993">
    <property type="term" value="C:protein-DNA complex"/>
    <property type="evidence" value="ECO:0007669"/>
    <property type="project" value="TreeGrafter"/>
</dbReference>
<dbReference type="Pfam" id="PF03466">
    <property type="entry name" value="LysR_substrate"/>
    <property type="match status" value="1"/>
</dbReference>
<dbReference type="STRING" id="1385369.N825_09820"/>
<keyword evidence="2" id="KW-0805">Transcription regulation</keyword>
<dbReference type="GO" id="GO:0003677">
    <property type="term" value="F:DNA binding"/>
    <property type="evidence" value="ECO:0007669"/>
    <property type="project" value="UniProtKB-KW"/>
</dbReference>
<comment type="similarity">
    <text evidence="1">Belongs to the LysR transcriptional regulatory family.</text>
</comment>
<dbReference type="InterPro" id="IPR036388">
    <property type="entry name" value="WH-like_DNA-bd_sf"/>
</dbReference>
<dbReference type="Gene3D" id="1.10.10.10">
    <property type="entry name" value="Winged helix-like DNA-binding domain superfamily/Winged helix DNA-binding domain"/>
    <property type="match status" value="1"/>
</dbReference>
<evidence type="ECO:0000256" key="4">
    <source>
        <dbReference type="ARBA" id="ARBA00023163"/>
    </source>
</evidence>
<proteinExistence type="inferred from homology"/>
<keyword evidence="7" id="KW-1185">Reference proteome</keyword>
<dbReference type="InterPro" id="IPR036390">
    <property type="entry name" value="WH_DNA-bd_sf"/>
</dbReference>
<dbReference type="GO" id="GO:0003700">
    <property type="term" value="F:DNA-binding transcription factor activity"/>
    <property type="evidence" value="ECO:0007669"/>
    <property type="project" value="InterPro"/>
</dbReference>
<dbReference type="Pfam" id="PF00126">
    <property type="entry name" value="HTH_1"/>
    <property type="match status" value="1"/>
</dbReference>
<accession>W9GSA5</accession>
<name>W9GSA5_9PROT</name>